<dbReference type="EMBL" id="KV751137">
    <property type="protein sequence ID" value="OCL01404.1"/>
    <property type="molecule type" value="Genomic_DNA"/>
</dbReference>
<evidence type="ECO:0000313" key="2">
    <source>
        <dbReference type="Proteomes" id="UP000250140"/>
    </source>
</evidence>
<name>A0A8E2EMI8_9PEZI</name>
<gene>
    <name evidence="1" type="ORF">AOQ84DRAFT_306768</name>
</gene>
<reference evidence="1 2" key="1">
    <citation type="journal article" date="2016" name="Nat. Commun.">
        <title>Ectomycorrhizal ecology is imprinted in the genome of the dominant symbiotic fungus Cenococcum geophilum.</title>
        <authorList>
            <consortium name="DOE Joint Genome Institute"/>
            <person name="Peter M."/>
            <person name="Kohler A."/>
            <person name="Ohm R.A."/>
            <person name="Kuo A."/>
            <person name="Krutzmann J."/>
            <person name="Morin E."/>
            <person name="Arend M."/>
            <person name="Barry K.W."/>
            <person name="Binder M."/>
            <person name="Choi C."/>
            <person name="Clum A."/>
            <person name="Copeland A."/>
            <person name="Grisel N."/>
            <person name="Haridas S."/>
            <person name="Kipfer T."/>
            <person name="LaButti K."/>
            <person name="Lindquist E."/>
            <person name="Lipzen A."/>
            <person name="Maire R."/>
            <person name="Meier B."/>
            <person name="Mihaltcheva S."/>
            <person name="Molinier V."/>
            <person name="Murat C."/>
            <person name="Poggeler S."/>
            <person name="Quandt C.A."/>
            <person name="Sperisen C."/>
            <person name="Tritt A."/>
            <person name="Tisserant E."/>
            <person name="Crous P.W."/>
            <person name="Henrissat B."/>
            <person name="Nehls U."/>
            <person name="Egli S."/>
            <person name="Spatafora J.W."/>
            <person name="Grigoriev I.V."/>
            <person name="Martin F.M."/>
        </authorList>
    </citation>
    <scope>NUCLEOTIDE SEQUENCE [LARGE SCALE GENOMIC DNA]</scope>
    <source>
        <strain evidence="1 2">CBS 207.34</strain>
    </source>
</reference>
<evidence type="ECO:0000313" key="1">
    <source>
        <dbReference type="EMBL" id="OCL01404.1"/>
    </source>
</evidence>
<dbReference type="AlphaFoldDB" id="A0A8E2EMI8"/>
<proteinExistence type="predicted"/>
<protein>
    <recommendedName>
        <fullName evidence="3">Fungal N-terminal domain-containing protein</fullName>
    </recommendedName>
</protein>
<organism evidence="1 2">
    <name type="scientific">Glonium stellatum</name>
    <dbReference type="NCBI Taxonomy" id="574774"/>
    <lineage>
        <taxon>Eukaryota</taxon>
        <taxon>Fungi</taxon>
        <taxon>Dikarya</taxon>
        <taxon>Ascomycota</taxon>
        <taxon>Pezizomycotina</taxon>
        <taxon>Dothideomycetes</taxon>
        <taxon>Pleosporomycetidae</taxon>
        <taxon>Gloniales</taxon>
        <taxon>Gloniaceae</taxon>
        <taxon>Glonium</taxon>
    </lineage>
</organism>
<accession>A0A8E2EMI8</accession>
<dbReference type="Proteomes" id="UP000250140">
    <property type="component" value="Unassembled WGS sequence"/>
</dbReference>
<keyword evidence="2" id="KW-1185">Reference proteome</keyword>
<sequence>MLAPTDAISLVSSVIQLVDFSSKLVAKWYELSTSLDGAVAENRDAETINVNLAELNNKLIPSIDNSRRQSVLMVDKLLERLQKLKAQPGKNGHWQSIRRGLKTVWGKDDIDEIAKRLDRY</sequence>
<evidence type="ECO:0008006" key="3">
    <source>
        <dbReference type="Google" id="ProtNLM"/>
    </source>
</evidence>
<dbReference type="OrthoDB" id="3558752at2759"/>